<dbReference type="Proteomes" id="UP000598328">
    <property type="component" value="Unassembled WGS sequence"/>
</dbReference>
<comment type="caution">
    <text evidence="7">The sequence shown here is derived from an EMBL/GenBank/DDBJ whole genome shotgun (WGS) entry which is preliminary data.</text>
</comment>
<dbReference type="GO" id="GO:0004803">
    <property type="term" value="F:transposase activity"/>
    <property type="evidence" value="ECO:0007669"/>
    <property type="project" value="UniProtKB-UniRule"/>
</dbReference>
<protein>
    <recommendedName>
        <fullName evidence="6">Mutator family transposase</fullName>
    </recommendedName>
</protein>
<evidence type="ECO:0000313" key="7">
    <source>
        <dbReference type="EMBL" id="MBD3722023.1"/>
    </source>
</evidence>
<dbReference type="PANTHER" id="PTHR33217">
    <property type="entry name" value="TRANSPOSASE FOR INSERTION SEQUENCE ELEMENT IS1081"/>
    <property type="match status" value="1"/>
</dbReference>
<evidence type="ECO:0000256" key="5">
    <source>
        <dbReference type="ARBA" id="ARBA00023172"/>
    </source>
</evidence>
<accession>A0A927HV61</accession>
<dbReference type="Pfam" id="PF00872">
    <property type="entry name" value="Transposase_mut"/>
    <property type="match status" value="1"/>
</dbReference>
<keyword evidence="4 6" id="KW-0238">DNA-binding</keyword>
<name>A0A927HV61_KLEPN</name>
<dbReference type="AlphaFoldDB" id="A0A927HV61"/>
<dbReference type="InterPro" id="IPR001207">
    <property type="entry name" value="Transposase_mutator"/>
</dbReference>
<comment type="similarity">
    <text evidence="2 6">Belongs to the transposase mutator family.</text>
</comment>
<evidence type="ECO:0000256" key="2">
    <source>
        <dbReference type="ARBA" id="ARBA00010961"/>
    </source>
</evidence>
<keyword evidence="5 6" id="KW-0233">DNA recombination</keyword>
<evidence type="ECO:0000256" key="1">
    <source>
        <dbReference type="ARBA" id="ARBA00002190"/>
    </source>
</evidence>
<evidence type="ECO:0000256" key="4">
    <source>
        <dbReference type="ARBA" id="ARBA00023125"/>
    </source>
</evidence>
<keyword evidence="3 6" id="KW-0815">Transposition</keyword>
<keyword evidence="6" id="KW-0814">Transposable element</keyword>
<dbReference type="PANTHER" id="PTHR33217:SF7">
    <property type="entry name" value="TRANSPOSASE FOR INSERTION SEQUENCE ELEMENT IS1081"/>
    <property type="match status" value="1"/>
</dbReference>
<sequence length="73" mass="8167">MKVPQVRGMEFYPSCIEKGMRSERALKLAIAEMYVKGVSTRRVSDIVEILCGTEVSSSQVSRLAKELDEEITS</sequence>
<dbReference type="GO" id="GO:0006313">
    <property type="term" value="P:DNA transposition"/>
    <property type="evidence" value="ECO:0007669"/>
    <property type="project" value="UniProtKB-UniRule"/>
</dbReference>
<evidence type="ECO:0000256" key="6">
    <source>
        <dbReference type="RuleBase" id="RU365089"/>
    </source>
</evidence>
<dbReference type="EMBL" id="JACXSV010000007">
    <property type="protein sequence ID" value="MBD3722023.1"/>
    <property type="molecule type" value="Genomic_DNA"/>
</dbReference>
<dbReference type="GO" id="GO:0003677">
    <property type="term" value="F:DNA binding"/>
    <property type="evidence" value="ECO:0007669"/>
    <property type="project" value="UniProtKB-UniRule"/>
</dbReference>
<comment type="function">
    <text evidence="1 6">Required for the transposition of the insertion element.</text>
</comment>
<proteinExistence type="inferred from homology"/>
<evidence type="ECO:0000313" key="8">
    <source>
        <dbReference type="Proteomes" id="UP000598328"/>
    </source>
</evidence>
<organism evidence="7 8">
    <name type="scientific">Klebsiella pneumoniae</name>
    <dbReference type="NCBI Taxonomy" id="573"/>
    <lineage>
        <taxon>Bacteria</taxon>
        <taxon>Pseudomonadati</taxon>
        <taxon>Pseudomonadota</taxon>
        <taxon>Gammaproteobacteria</taxon>
        <taxon>Enterobacterales</taxon>
        <taxon>Enterobacteriaceae</taxon>
        <taxon>Klebsiella/Raoultella group</taxon>
        <taxon>Klebsiella</taxon>
        <taxon>Klebsiella pneumoniae complex</taxon>
    </lineage>
</organism>
<reference evidence="7" key="1">
    <citation type="submission" date="2020-07" db="EMBL/GenBank/DDBJ databases">
        <title>Clinical and genomic characterization of carbapenemase-producing Enterobacterales causing secondary infections during the COVID-19 crisis at a New York City hospital.</title>
        <authorList>
            <person name="Gomez-Simmonds A."/>
            <person name="Annavajhala M.K."/>
            <person name="Uhlemann A.-C."/>
        </authorList>
    </citation>
    <scope>NUCLEOTIDE SEQUENCE</scope>
    <source>
        <strain evidence="7">KP1826</strain>
    </source>
</reference>
<gene>
    <name evidence="7" type="ORF">IE978_02105</name>
</gene>
<evidence type="ECO:0000256" key="3">
    <source>
        <dbReference type="ARBA" id="ARBA00022578"/>
    </source>
</evidence>